<evidence type="ECO:0000313" key="3">
    <source>
        <dbReference type="Proteomes" id="UP000595140"/>
    </source>
</evidence>
<evidence type="ECO:0000256" key="1">
    <source>
        <dbReference type="SAM" id="Phobius"/>
    </source>
</evidence>
<keyword evidence="3" id="KW-1185">Reference proteome</keyword>
<keyword evidence="1" id="KW-0812">Transmembrane</keyword>
<name>A0A484LTG0_9ASTE</name>
<dbReference type="EMBL" id="OOIL02002010">
    <property type="protein sequence ID" value="VFQ79803.1"/>
    <property type="molecule type" value="Genomic_DNA"/>
</dbReference>
<sequence length="129" mass="14036">MLTPRVGYSNKFGYPGRGVTDHLSVKVVDKVKIPVKLTAQNIDILGRLGDVGVNPRKIGGQGCHLLGERRVGRSGGPWLAARTRLSKRSFVGARVEGGFINLPMLCPFIFGPTSVLMLYSSRIAMTRRA</sequence>
<protein>
    <submittedName>
        <fullName evidence="2">Uncharacterized protein</fullName>
    </submittedName>
</protein>
<reference evidence="2 3" key="1">
    <citation type="submission" date="2018-04" db="EMBL/GenBank/DDBJ databases">
        <authorList>
            <person name="Vogel A."/>
        </authorList>
    </citation>
    <scope>NUCLEOTIDE SEQUENCE [LARGE SCALE GENOMIC DNA]</scope>
</reference>
<accession>A0A484LTG0</accession>
<dbReference type="AlphaFoldDB" id="A0A484LTG0"/>
<feature type="transmembrane region" description="Helical" evidence="1">
    <location>
        <begin position="99"/>
        <end position="119"/>
    </location>
</feature>
<organism evidence="2 3">
    <name type="scientific">Cuscuta campestris</name>
    <dbReference type="NCBI Taxonomy" id="132261"/>
    <lineage>
        <taxon>Eukaryota</taxon>
        <taxon>Viridiplantae</taxon>
        <taxon>Streptophyta</taxon>
        <taxon>Embryophyta</taxon>
        <taxon>Tracheophyta</taxon>
        <taxon>Spermatophyta</taxon>
        <taxon>Magnoliopsida</taxon>
        <taxon>eudicotyledons</taxon>
        <taxon>Gunneridae</taxon>
        <taxon>Pentapetalae</taxon>
        <taxon>asterids</taxon>
        <taxon>lamiids</taxon>
        <taxon>Solanales</taxon>
        <taxon>Convolvulaceae</taxon>
        <taxon>Cuscuteae</taxon>
        <taxon>Cuscuta</taxon>
        <taxon>Cuscuta subgen. Grammica</taxon>
        <taxon>Cuscuta sect. Cleistogrammica</taxon>
    </lineage>
</organism>
<keyword evidence="1" id="KW-1133">Transmembrane helix</keyword>
<keyword evidence="1" id="KW-0472">Membrane</keyword>
<evidence type="ECO:0000313" key="2">
    <source>
        <dbReference type="EMBL" id="VFQ79803.1"/>
    </source>
</evidence>
<dbReference type="Proteomes" id="UP000595140">
    <property type="component" value="Unassembled WGS sequence"/>
</dbReference>
<gene>
    <name evidence="2" type="ORF">CCAM_LOCUS21579</name>
</gene>
<proteinExistence type="predicted"/>